<organism evidence="3 4">
    <name type="scientific">Tepidibacillus fermentans</name>
    <dbReference type="NCBI Taxonomy" id="1281767"/>
    <lineage>
        <taxon>Bacteria</taxon>
        <taxon>Bacillati</taxon>
        <taxon>Bacillota</taxon>
        <taxon>Bacilli</taxon>
        <taxon>Bacillales</taxon>
        <taxon>Bacillaceae</taxon>
        <taxon>Tepidibacillus</taxon>
    </lineage>
</organism>
<dbReference type="InterPro" id="IPR005335">
    <property type="entry name" value="Terminase_ssu"/>
</dbReference>
<dbReference type="EMBL" id="SMAB01000017">
    <property type="protein sequence ID" value="TCS80367.1"/>
    <property type="molecule type" value="Genomic_DNA"/>
</dbReference>
<evidence type="ECO:0000313" key="3">
    <source>
        <dbReference type="EMBL" id="TCS80367.1"/>
    </source>
</evidence>
<name>A0A4R3KBD3_9BACI</name>
<dbReference type="AlphaFoldDB" id="A0A4R3KBD3"/>
<keyword evidence="1" id="KW-1188">Viral release from host cell</keyword>
<dbReference type="GO" id="GO:0051276">
    <property type="term" value="P:chromosome organization"/>
    <property type="evidence" value="ECO:0007669"/>
    <property type="project" value="InterPro"/>
</dbReference>
<protein>
    <submittedName>
        <fullName evidence="3">Phage terminase small subunit</fullName>
    </submittedName>
</protein>
<proteinExistence type="predicted"/>
<dbReference type="InterPro" id="IPR052404">
    <property type="entry name" value="SPP1-like_terminase"/>
</dbReference>
<dbReference type="OrthoDB" id="7358785at2"/>
<sequence length="149" mass="17069">MKLTEKQKRFADYYIETGNATEAYKRAGYKAKNYETIRANASRLLTNANVKAYIDTNLKQKDNERIASQNEVLEFLTKVMRGEVVEEIPVVMKDNWEMVNKTPNVKDRVKAAELLGKRYTLFTEKVNVEGNLGVQIVDDIEDDANDDEG</sequence>
<evidence type="ECO:0000256" key="1">
    <source>
        <dbReference type="ARBA" id="ARBA00022612"/>
    </source>
</evidence>
<dbReference type="Proteomes" id="UP000295788">
    <property type="component" value="Unassembled WGS sequence"/>
</dbReference>
<gene>
    <name evidence="3" type="ORF">EDD72_11734</name>
</gene>
<evidence type="ECO:0000313" key="4">
    <source>
        <dbReference type="Proteomes" id="UP000295788"/>
    </source>
</evidence>
<dbReference type="InterPro" id="IPR038713">
    <property type="entry name" value="Terminase_Gp1_N_sf"/>
</dbReference>
<keyword evidence="4" id="KW-1185">Reference proteome</keyword>
<dbReference type="PANTHER" id="PTHR41328">
    <property type="entry name" value="TERMINASE SMALL SUBUNIT-RELATED"/>
    <property type="match status" value="1"/>
</dbReference>
<dbReference type="Gene3D" id="1.10.10.1400">
    <property type="entry name" value="Terminase, small subunit, N-terminal DNA-binding domain, HTH motif"/>
    <property type="match status" value="1"/>
</dbReference>
<keyword evidence="2" id="KW-0231">Viral genome packaging</keyword>
<reference evidence="3 4" key="1">
    <citation type="submission" date="2019-03" db="EMBL/GenBank/DDBJ databases">
        <title>Genomic Encyclopedia of Type Strains, Phase IV (KMG-IV): sequencing the most valuable type-strain genomes for metagenomic binning, comparative biology and taxonomic classification.</title>
        <authorList>
            <person name="Goeker M."/>
        </authorList>
    </citation>
    <scope>NUCLEOTIDE SEQUENCE [LARGE SCALE GENOMIC DNA]</scope>
    <source>
        <strain evidence="3 4">DSM 23802</strain>
    </source>
</reference>
<comment type="caution">
    <text evidence="3">The sequence shown here is derived from an EMBL/GenBank/DDBJ whole genome shotgun (WGS) entry which is preliminary data.</text>
</comment>
<dbReference type="RefSeq" id="WP_132769809.1">
    <property type="nucleotide sequence ID" value="NZ_SMAB01000017.1"/>
</dbReference>
<dbReference type="Pfam" id="PF03592">
    <property type="entry name" value="Terminase_2"/>
    <property type="match status" value="1"/>
</dbReference>
<dbReference type="PANTHER" id="PTHR41328:SF2">
    <property type="entry name" value="TERMINASE SMALL SUBUNIT"/>
    <property type="match status" value="1"/>
</dbReference>
<evidence type="ECO:0000256" key="2">
    <source>
        <dbReference type="ARBA" id="ARBA00023219"/>
    </source>
</evidence>
<accession>A0A4R3KBD3</accession>
<dbReference type="Gene3D" id="6.10.140.2160">
    <property type="match status" value="1"/>
</dbReference>